<dbReference type="PANTHER" id="PTHR48098">
    <property type="entry name" value="ENTEROCHELIN ESTERASE-RELATED"/>
    <property type="match status" value="1"/>
</dbReference>
<proteinExistence type="predicted"/>
<dbReference type="Gene3D" id="3.40.50.1820">
    <property type="entry name" value="alpha/beta hydrolase"/>
    <property type="match status" value="1"/>
</dbReference>
<dbReference type="InterPro" id="IPR029058">
    <property type="entry name" value="AB_hydrolase_fold"/>
</dbReference>
<dbReference type="EMBL" id="DVON01000283">
    <property type="protein sequence ID" value="HIV14119.1"/>
    <property type="molecule type" value="Genomic_DNA"/>
</dbReference>
<dbReference type="Pfam" id="PF00756">
    <property type="entry name" value="Esterase"/>
    <property type="match status" value="1"/>
</dbReference>
<accession>A0A9D1NW81</accession>
<organism evidence="1 2">
    <name type="scientific">Candidatus Pullilachnospira stercoravium</name>
    <dbReference type="NCBI Taxonomy" id="2840913"/>
    <lineage>
        <taxon>Bacteria</taxon>
        <taxon>Bacillati</taxon>
        <taxon>Bacillota</taxon>
        <taxon>Clostridia</taxon>
        <taxon>Lachnospirales</taxon>
        <taxon>Lachnospiraceae</taxon>
        <taxon>Lachnospiraceae incertae sedis</taxon>
        <taxon>Candidatus Pullilachnospira</taxon>
    </lineage>
</organism>
<evidence type="ECO:0000313" key="2">
    <source>
        <dbReference type="Proteomes" id="UP000886723"/>
    </source>
</evidence>
<dbReference type="InterPro" id="IPR050583">
    <property type="entry name" value="Mycobacterial_A85_antigen"/>
</dbReference>
<gene>
    <name evidence="1" type="ORF">IAA63_13420</name>
</gene>
<evidence type="ECO:0000313" key="1">
    <source>
        <dbReference type="EMBL" id="HIV14119.1"/>
    </source>
</evidence>
<dbReference type="GO" id="GO:0016747">
    <property type="term" value="F:acyltransferase activity, transferring groups other than amino-acyl groups"/>
    <property type="evidence" value="ECO:0007669"/>
    <property type="project" value="TreeGrafter"/>
</dbReference>
<dbReference type="SUPFAM" id="SSF53474">
    <property type="entry name" value="alpha/beta-Hydrolases"/>
    <property type="match status" value="1"/>
</dbReference>
<dbReference type="PANTHER" id="PTHR48098:SF1">
    <property type="entry name" value="DIACYLGLYCEROL ACYLTRANSFERASE_MYCOLYLTRANSFERASE AG85A"/>
    <property type="match status" value="1"/>
</dbReference>
<dbReference type="AlphaFoldDB" id="A0A9D1NW81"/>
<reference evidence="1" key="1">
    <citation type="submission" date="2020-10" db="EMBL/GenBank/DDBJ databases">
        <authorList>
            <person name="Gilroy R."/>
        </authorList>
    </citation>
    <scope>NUCLEOTIDE SEQUENCE</scope>
    <source>
        <strain evidence="1">ChiBcec2-4451</strain>
    </source>
</reference>
<protein>
    <submittedName>
        <fullName evidence="1">Esterase family protein</fullName>
    </submittedName>
</protein>
<reference evidence="1" key="2">
    <citation type="journal article" date="2021" name="PeerJ">
        <title>Extensive microbial diversity within the chicken gut microbiome revealed by metagenomics and culture.</title>
        <authorList>
            <person name="Gilroy R."/>
            <person name="Ravi A."/>
            <person name="Getino M."/>
            <person name="Pursley I."/>
            <person name="Horton D.L."/>
            <person name="Alikhan N.F."/>
            <person name="Baker D."/>
            <person name="Gharbi K."/>
            <person name="Hall N."/>
            <person name="Watson M."/>
            <person name="Adriaenssens E.M."/>
            <person name="Foster-Nyarko E."/>
            <person name="Jarju S."/>
            <person name="Secka A."/>
            <person name="Antonio M."/>
            <person name="Oren A."/>
            <person name="Chaudhuri R.R."/>
            <person name="La Ragione R."/>
            <person name="Hildebrand F."/>
            <person name="Pallen M.J."/>
        </authorList>
    </citation>
    <scope>NUCLEOTIDE SEQUENCE</scope>
    <source>
        <strain evidence="1">ChiBcec2-4451</strain>
    </source>
</reference>
<name>A0A9D1NW81_9FIRM</name>
<comment type="caution">
    <text evidence="1">The sequence shown here is derived from an EMBL/GenBank/DDBJ whole genome shotgun (WGS) entry which is preliminary data.</text>
</comment>
<dbReference type="InterPro" id="IPR000801">
    <property type="entry name" value="Esterase-like"/>
</dbReference>
<dbReference type="Proteomes" id="UP000886723">
    <property type="component" value="Unassembled WGS sequence"/>
</dbReference>
<sequence length="264" mass="30122">MALIHVDFFSEVLGMSSQLDVILPQKTHGEIGIASAAKKEKYPVLYLLHGMTDNQSTWQRNTSIERYAAEKGIAVVMPCCHLGWYTDMKYGFRYFTYISQEVPDVCRKFFPCISDLREDNFVAGNSMGGYGALKLALSRPDRFCAAASLSGGVDASSCASRNQDSFYPSLWEDIFGPQETIAGSQNDLHALAESLKPEERPRLYMWCGTEDFLYDQNQTFRDFLKGLSYDLTYRESFGDHSWKYWDIQIQEILDWMLPDGKEAH</sequence>